<dbReference type="PROSITE" id="PS00018">
    <property type="entry name" value="EF_HAND_1"/>
    <property type="match status" value="2"/>
</dbReference>
<comment type="caution">
    <text evidence="1">The sequence shown here is derived from an EMBL/GenBank/DDBJ whole genome shotgun (WGS) entry which is preliminary data.</text>
</comment>
<sequence length="511" mass="52528">MERRLRISWAVALILVLCMVSPAAGGVSADSSAVIFQRPYGGSGAELAYAIQEIGDGGYIAAGTTGSNDGDVSGNHGGVDAWVVKTDAGGMLLWQRCLGGSGDDTAASIRQTDDGGYVLTGYTTSNDGDVSGNHGSDDLWVVKLDADGDLLWQRCLGGSFRDAGAAIRQTSDGGYVVAGAALSFDGDVRGNNGLSDVWVVKLDGSGSLLWQSCLGGSGIDAGASIQETADGGYIVAGGTFSNNGDVSGNHGGADAWVVKMDGRGRLLWQRCLGGSEDDYAAAVAETADGGYIVTGTTGSSDGDITGNHGSDDLWVVKLDADGDLLWQRCLGGSGDDRGWSICRTTDGGYLVGGWTASADGDATGSHGGADLWMVKLNAAGSLLWQRCCGGSGGDYGYGILQHTDGGYVGAGSTASRDGDVTGKHASSDLWVVKVAVRQVAALPGYADPPTDPDGDGLYEDLNGSGRLDFADVVVYFEQMEWIADNEPVDCFDYNGNGRIDFNDIVVLFGGV</sequence>
<name>A0ABT8MBI5_9EURY</name>
<keyword evidence="2" id="KW-1185">Reference proteome</keyword>
<evidence type="ECO:0000313" key="2">
    <source>
        <dbReference type="Proteomes" id="UP001168338"/>
    </source>
</evidence>
<dbReference type="Proteomes" id="UP001168338">
    <property type="component" value="Unassembled WGS sequence"/>
</dbReference>
<protein>
    <submittedName>
        <fullName evidence="1">T9SS C-terminal target domain-containing protein</fullName>
    </submittedName>
</protein>
<accession>A0ABT8MBI5</accession>
<reference evidence="1" key="1">
    <citation type="submission" date="2019-05" db="EMBL/GenBank/DDBJ databases">
        <title>Methanoculleus sp. FWC-SCC1, a methanogenic archaeon isolated from deep marine cold seep.</title>
        <authorList>
            <person name="Chen Y.-W."/>
            <person name="Chen S.-C."/>
            <person name="Teng N.-H."/>
            <person name="Lai M.-C."/>
        </authorList>
    </citation>
    <scope>NUCLEOTIDE SEQUENCE</scope>
    <source>
        <strain evidence="1">FWC-SCC1</strain>
    </source>
</reference>
<evidence type="ECO:0000313" key="1">
    <source>
        <dbReference type="EMBL" id="MDN7025301.1"/>
    </source>
</evidence>
<dbReference type="SUPFAM" id="SSF63446">
    <property type="entry name" value="Type I dockerin domain"/>
    <property type="match status" value="1"/>
</dbReference>
<organism evidence="1 2">
    <name type="scientific">Methanoculleus frigidifontis</name>
    <dbReference type="NCBI Taxonomy" id="2584085"/>
    <lineage>
        <taxon>Archaea</taxon>
        <taxon>Methanobacteriati</taxon>
        <taxon>Methanobacteriota</taxon>
        <taxon>Stenosarchaea group</taxon>
        <taxon>Methanomicrobia</taxon>
        <taxon>Methanomicrobiales</taxon>
        <taxon>Methanomicrobiaceae</taxon>
        <taxon>Methanoculleus</taxon>
    </lineage>
</organism>
<dbReference type="RefSeq" id="WP_301664448.1">
    <property type="nucleotide sequence ID" value="NZ_VCYH01000006.1"/>
</dbReference>
<dbReference type="InterPro" id="IPR036439">
    <property type="entry name" value="Dockerin_dom_sf"/>
</dbReference>
<dbReference type="PANTHER" id="PTHR42754:SF1">
    <property type="entry name" value="LIPOPROTEIN"/>
    <property type="match status" value="1"/>
</dbReference>
<proteinExistence type="predicted"/>
<gene>
    <name evidence="1" type="ORF">FGU65_10420</name>
</gene>
<dbReference type="EMBL" id="VCYH01000006">
    <property type="protein sequence ID" value="MDN7025301.1"/>
    <property type="molecule type" value="Genomic_DNA"/>
</dbReference>
<dbReference type="PANTHER" id="PTHR42754">
    <property type="entry name" value="ENDOGLUCANASE"/>
    <property type="match status" value="1"/>
</dbReference>
<dbReference type="InterPro" id="IPR018247">
    <property type="entry name" value="EF_Hand_1_Ca_BS"/>
</dbReference>